<reference evidence="6" key="1">
    <citation type="submission" date="2019-08" db="EMBL/GenBank/DDBJ databases">
        <authorList>
            <person name="Kucharzyk K."/>
            <person name="Murdoch R.W."/>
            <person name="Higgins S."/>
            <person name="Loffler F."/>
        </authorList>
    </citation>
    <scope>NUCLEOTIDE SEQUENCE</scope>
</reference>
<dbReference type="Pfam" id="PF02607">
    <property type="entry name" value="B12-binding_2"/>
    <property type="match status" value="1"/>
</dbReference>
<dbReference type="Pfam" id="PF02310">
    <property type="entry name" value="B12-binding"/>
    <property type="match status" value="1"/>
</dbReference>
<name>A0A645D2G7_9ZZZZ</name>
<dbReference type="SUPFAM" id="SSF52242">
    <property type="entry name" value="Cobalamin (vitamin B12)-binding domain"/>
    <property type="match status" value="1"/>
</dbReference>
<organism evidence="6">
    <name type="scientific">bioreactor metagenome</name>
    <dbReference type="NCBI Taxonomy" id="1076179"/>
    <lineage>
        <taxon>unclassified sequences</taxon>
        <taxon>metagenomes</taxon>
        <taxon>ecological metagenomes</taxon>
    </lineage>
</organism>
<keyword evidence="6" id="KW-0808">Transferase</keyword>
<dbReference type="GO" id="GO:0050667">
    <property type="term" value="P:homocysteine metabolic process"/>
    <property type="evidence" value="ECO:0007669"/>
    <property type="project" value="TreeGrafter"/>
</dbReference>
<dbReference type="CDD" id="cd02070">
    <property type="entry name" value="corrinoid_protein_B12-BD"/>
    <property type="match status" value="1"/>
</dbReference>
<dbReference type="PANTHER" id="PTHR45833">
    <property type="entry name" value="METHIONINE SYNTHASE"/>
    <property type="match status" value="1"/>
</dbReference>
<dbReference type="PANTHER" id="PTHR45833:SF1">
    <property type="entry name" value="METHIONINE SYNTHASE"/>
    <property type="match status" value="1"/>
</dbReference>
<dbReference type="GO" id="GO:0046872">
    <property type="term" value="F:metal ion binding"/>
    <property type="evidence" value="ECO:0007669"/>
    <property type="project" value="UniProtKB-KW"/>
</dbReference>
<dbReference type="PROSITE" id="PS51337">
    <property type="entry name" value="B12_BINDING_NTER"/>
    <property type="match status" value="1"/>
</dbReference>
<keyword evidence="6" id="KW-0489">Methyltransferase</keyword>
<dbReference type="InterPro" id="IPR036724">
    <property type="entry name" value="Cobalamin-bd_sf"/>
</dbReference>
<dbReference type="AlphaFoldDB" id="A0A645D2G7"/>
<evidence type="ECO:0000256" key="3">
    <source>
        <dbReference type="ARBA" id="ARBA00023285"/>
    </source>
</evidence>
<dbReference type="Gene3D" id="3.40.50.280">
    <property type="entry name" value="Cobalamin-binding domain"/>
    <property type="match status" value="1"/>
</dbReference>
<evidence type="ECO:0000256" key="2">
    <source>
        <dbReference type="ARBA" id="ARBA00022723"/>
    </source>
</evidence>
<feature type="domain" description="B12-binding N-terminal" evidence="5">
    <location>
        <begin position="1"/>
        <end position="91"/>
    </location>
</feature>
<accession>A0A645D2G7</accession>
<evidence type="ECO:0000313" key="6">
    <source>
        <dbReference type="EMBL" id="MPM83556.1"/>
    </source>
</evidence>
<dbReference type="InterPro" id="IPR036594">
    <property type="entry name" value="Meth_synthase_dom"/>
</dbReference>
<dbReference type="InterPro" id="IPR050554">
    <property type="entry name" value="Met_Synthase/Corrinoid"/>
</dbReference>
<dbReference type="SMART" id="SM01018">
    <property type="entry name" value="B12-binding_2"/>
    <property type="match status" value="1"/>
</dbReference>
<comment type="caution">
    <text evidence="6">The sequence shown here is derived from an EMBL/GenBank/DDBJ whole genome shotgun (WGS) entry which is preliminary data.</text>
</comment>
<comment type="similarity">
    <text evidence="1">Belongs to the methylamine corrinoid protein family.</text>
</comment>
<keyword evidence="3" id="KW-0170">Cobalt</keyword>
<dbReference type="InterPro" id="IPR006158">
    <property type="entry name" value="Cobalamin-bd"/>
</dbReference>
<gene>
    <name evidence="6" type="primary">metH_49</name>
    <name evidence="6" type="ORF">SDC9_130620</name>
</gene>
<dbReference type="Gene3D" id="1.10.1240.10">
    <property type="entry name" value="Methionine synthase domain"/>
    <property type="match status" value="1"/>
</dbReference>
<dbReference type="EMBL" id="VSSQ01032328">
    <property type="protein sequence ID" value="MPM83556.1"/>
    <property type="molecule type" value="Genomic_DNA"/>
</dbReference>
<evidence type="ECO:0000256" key="1">
    <source>
        <dbReference type="ARBA" id="ARBA00010854"/>
    </source>
</evidence>
<dbReference type="GO" id="GO:0031419">
    <property type="term" value="F:cobalamin binding"/>
    <property type="evidence" value="ECO:0007669"/>
    <property type="project" value="InterPro"/>
</dbReference>
<feature type="domain" description="B12-binding" evidence="4">
    <location>
        <begin position="93"/>
        <end position="218"/>
    </location>
</feature>
<dbReference type="GO" id="GO:0046653">
    <property type="term" value="P:tetrahydrofolate metabolic process"/>
    <property type="evidence" value="ECO:0007669"/>
    <property type="project" value="TreeGrafter"/>
</dbReference>
<evidence type="ECO:0000259" key="5">
    <source>
        <dbReference type="PROSITE" id="PS51337"/>
    </source>
</evidence>
<dbReference type="EC" id="2.1.1.13" evidence="6"/>
<dbReference type="FunFam" id="3.40.50.280:FF:000003">
    <property type="entry name" value="Dimethylamine methyltransferase corrinoid protein"/>
    <property type="match status" value="1"/>
</dbReference>
<dbReference type="GO" id="GO:0005829">
    <property type="term" value="C:cytosol"/>
    <property type="evidence" value="ECO:0007669"/>
    <property type="project" value="TreeGrafter"/>
</dbReference>
<protein>
    <submittedName>
        <fullName evidence="6">Methionine synthase</fullName>
        <ecNumber evidence="6">2.1.1.13</ecNumber>
    </submittedName>
</protein>
<dbReference type="InterPro" id="IPR003759">
    <property type="entry name" value="Cbl-bd_cap"/>
</dbReference>
<dbReference type="PROSITE" id="PS51332">
    <property type="entry name" value="B12_BINDING"/>
    <property type="match status" value="1"/>
</dbReference>
<sequence length="218" mass="23510">MANQDIMEKIIAALMDQDRDETRALVKKALAEDVSPMDILNKALAAGLQELGVLFAQEEVFLPELLLAADIVTEIMNELKAEFKESSAKIEKRGTVLLCTVEGDVHDIGKSLVGMIMNACGYEIIDAGKDVPNTKMIELVKELHPDIVGLSSLLATTMPAQKEFIEMAKEAGLRDQIKVMVGGAPVSKDWAIKIGADGWSEDASGAVLEADRILGLCS</sequence>
<proteinExistence type="inferred from homology"/>
<evidence type="ECO:0000259" key="4">
    <source>
        <dbReference type="PROSITE" id="PS51332"/>
    </source>
</evidence>
<dbReference type="GO" id="GO:0008705">
    <property type="term" value="F:methionine synthase activity"/>
    <property type="evidence" value="ECO:0007669"/>
    <property type="project" value="UniProtKB-EC"/>
</dbReference>
<dbReference type="GO" id="GO:0032259">
    <property type="term" value="P:methylation"/>
    <property type="evidence" value="ECO:0007669"/>
    <property type="project" value="UniProtKB-KW"/>
</dbReference>
<dbReference type="SUPFAM" id="SSF47644">
    <property type="entry name" value="Methionine synthase domain"/>
    <property type="match status" value="1"/>
</dbReference>
<keyword evidence="2" id="KW-0479">Metal-binding</keyword>